<dbReference type="Proteomes" id="UP000745859">
    <property type="component" value="Unassembled WGS sequence"/>
</dbReference>
<accession>A0ABX0UDR8</accession>
<keyword evidence="3" id="KW-1185">Reference proteome</keyword>
<evidence type="ECO:0000313" key="2">
    <source>
        <dbReference type="EMBL" id="NIJ45666.1"/>
    </source>
</evidence>
<reference evidence="2 3" key="1">
    <citation type="submission" date="2020-03" db="EMBL/GenBank/DDBJ databases">
        <title>Genomic Encyclopedia of Type Strains, Phase IV (KMG-IV): sequencing the most valuable type-strain genomes for metagenomic binning, comparative biology and taxonomic classification.</title>
        <authorList>
            <person name="Goeker M."/>
        </authorList>
    </citation>
    <scope>NUCLEOTIDE SEQUENCE [LARGE SCALE GENOMIC DNA]</scope>
    <source>
        <strain evidence="2 3">DSM 101599</strain>
    </source>
</reference>
<keyword evidence="1" id="KW-1133">Transmembrane helix</keyword>
<name>A0ABX0UDR8_9FLAO</name>
<proteinExistence type="predicted"/>
<evidence type="ECO:0000313" key="3">
    <source>
        <dbReference type="Proteomes" id="UP000745859"/>
    </source>
</evidence>
<evidence type="ECO:0000256" key="1">
    <source>
        <dbReference type="SAM" id="Phobius"/>
    </source>
</evidence>
<protein>
    <recommendedName>
        <fullName evidence="4">Phage abortive infection protein</fullName>
    </recommendedName>
</protein>
<keyword evidence="1" id="KW-0472">Membrane</keyword>
<feature type="transmembrane region" description="Helical" evidence="1">
    <location>
        <begin position="35"/>
        <end position="54"/>
    </location>
</feature>
<organism evidence="2 3">
    <name type="scientific">Wenyingzhuangia heitensis</name>
    <dbReference type="NCBI Taxonomy" id="1487859"/>
    <lineage>
        <taxon>Bacteria</taxon>
        <taxon>Pseudomonadati</taxon>
        <taxon>Bacteroidota</taxon>
        <taxon>Flavobacteriia</taxon>
        <taxon>Flavobacteriales</taxon>
        <taxon>Flavobacteriaceae</taxon>
        <taxon>Wenyingzhuangia</taxon>
    </lineage>
</organism>
<feature type="transmembrane region" description="Helical" evidence="1">
    <location>
        <begin position="74"/>
        <end position="100"/>
    </location>
</feature>
<gene>
    <name evidence="2" type="ORF">FHR24_002134</name>
</gene>
<dbReference type="EMBL" id="JAASQL010000002">
    <property type="protein sequence ID" value="NIJ45666.1"/>
    <property type="molecule type" value="Genomic_DNA"/>
</dbReference>
<comment type="caution">
    <text evidence="2">The sequence shown here is derived from an EMBL/GenBank/DDBJ whole genome shotgun (WGS) entry which is preliminary data.</text>
</comment>
<dbReference type="RefSeq" id="WP_167188165.1">
    <property type="nucleotide sequence ID" value="NZ_JAASQL010000002.1"/>
</dbReference>
<keyword evidence="1" id="KW-0812">Transmembrane</keyword>
<sequence length="340" mass="40579">MKKVNSLKNTFIVINKLTFFLIVKPIIIFKKHKILIFPLLISGLAIITLLEIYYEYFTSFLKYLFLLNTEKYHLSATSFISLSIFTCLYISVLIFFNYVFKIKPNDVSKENIILNNKSLEIKNIDKKNRVNINDIPHVINFNKVSYSQFNEVTNDHRHNEKTNIENNYNHTSFINTNNNHNLEEINNTYNSFYEKKEKTINKEILSFEIRSKIIEQTANKFQYFFKKTNSREEDFINLLLNKNEIKNGLKLYVSEKWFCFILFKLCKNNIFGDNARTAEEEALDIYKFVMIDNSKKENLTKYFSEFKQKDFLRNQKKGNYNKFNSTLELIIRNNIKSVKN</sequence>
<feature type="transmembrane region" description="Helical" evidence="1">
    <location>
        <begin position="6"/>
        <end position="23"/>
    </location>
</feature>
<evidence type="ECO:0008006" key="4">
    <source>
        <dbReference type="Google" id="ProtNLM"/>
    </source>
</evidence>